<keyword evidence="1" id="KW-0732">Signal</keyword>
<dbReference type="InterPro" id="IPR001638">
    <property type="entry name" value="Solute-binding_3/MltF_N"/>
</dbReference>
<dbReference type="AlphaFoldDB" id="A0A1W2BVN4"/>
<evidence type="ECO:0000313" key="4">
    <source>
        <dbReference type="Proteomes" id="UP000192330"/>
    </source>
</evidence>
<protein>
    <submittedName>
        <fullName evidence="3">Amino acid ABC transporter substrate-binding protein, PAAT family</fullName>
    </submittedName>
</protein>
<dbReference type="STRING" id="1387277.SAMN06295998_10532"/>
<evidence type="ECO:0000256" key="1">
    <source>
        <dbReference type="ARBA" id="ARBA00022729"/>
    </source>
</evidence>
<reference evidence="3 4" key="1">
    <citation type="submission" date="2017-04" db="EMBL/GenBank/DDBJ databases">
        <authorList>
            <person name="Afonso C.L."/>
            <person name="Miller P.J."/>
            <person name="Scott M.A."/>
            <person name="Spackman E."/>
            <person name="Goraichik I."/>
            <person name="Dimitrov K.M."/>
            <person name="Suarez D.L."/>
            <person name="Swayne D.E."/>
        </authorList>
    </citation>
    <scope>NUCLEOTIDE SEQUENCE [LARGE SCALE GENOMIC DNA]</scope>
    <source>
        <strain evidence="3 4">CGMCC 1.12644</strain>
    </source>
</reference>
<sequence length="269" mass="29442">MAPRFHSPFRWRPVVINVAVVSLLMFGLSYVPADTSLSEIQRRGTLRVCIPPSRPPLVTGDPTYPGFDVALMLELSESMGITLKTRVVSAMGADFNPRNWRLSRSQCDVIAGGIVDSEETRGFLQTLPTDVQMGWGVIRPNTLVPEPRESVAVLPAPGLDRLALSQILRAEKADVVLVRDEAALIAALTTGRARIGLADKGIADRLAQDRTDLTSGWFKAEGVTRQSFALGFWKGDVELRRAFAHALSDMDEDGRLDDLRSEYGLPAAD</sequence>
<dbReference type="Gene3D" id="3.40.190.10">
    <property type="entry name" value="Periplasmic binding protein-like II"/>
    <property type="match status" value="3"/>
</dbReference>
<keyword evidence="4" id="KW-1185">Reference proteome</keyword>
<dbReference type="OrthoDB" id="7812506at2"/>
<feature type="domain" description="Solute-binding protein family 3/N-terminal" evidence="2">
    <location>
        <begin position="45"/>
        <end position="267"/>
    </location>
</feature>
<organism evidence="3 4">
    <name type="scientific">Primorskyibacter flagellatus</name>
    <dbReference type="NCBI Taxonomy" id="1387277"/>
    <lineage>
        <taxon>Bacteria</taxon>
        <taxon>Pseudomonadati</taxon>
        <taxon>Pseudomonadota</taxon>
        <taxon>Alphaproteobacteria</taxon>
        <taxon>Rhodobacterales</taxon>
        <taxon>Roseobacteraceae</taxon>
        <taxon>Primorskyibacter</taxon>
    </lineage>
</organism>
<name>A0A1W2BVN4_9RHOB</name>
<dbReference type="Pfam" id="PF00497">
    <property type="entry name" value="SBP_bac_3"/>
    <property type="match status" value="1"/>
</dbReference>
<dbReference type="RefSeq" id="WP_084352774.1">
    <property type="nucleotide sequence ID" value="NZ_FWYD01000005.1"/>
</dbReference>
<evidence type="ECO:0000259" key="2">
    <source>
        <dbReference type="SMART" id="SM00062"/>
    </source>
</evidence>
<accession>A0A1W2BVN4</accession>
<dbReference type="PANTHER" id="PTHR35936">
    <property type="entry name" value="MEMBRANE-BOUND LYTIC MUREIN TRANSGLYCOSYLASE F"/>
    <property type="match status" value="1"/>
</dbReference>
<dbReference type="SUPFAM" id="SSF53850">
    <property type="entry name" value="Periplasmic binding protein-like II"/>
    <property type="match status" value="1"/>
</dbReference>
<dbReference type="EMBL" id="FWYD01000005">
    <property type="protein sequence ID" value="SMC77065.1"/>
    <property type="molecule type" value="Genomic_DNA"/>
</dbReference>
<proteinExistence type="predicted"/>
<dbReference type="SMART" id="SM00062">
    <property type="entry name" value="PBPb"/>
    <property type="match status" value="1"/>
</dbReference>
<dbReference type="Proteomes" id="UP000192330">
    <property type="component" value="Unassembled WGS sequence"/>
</dbReference>
<evidence type="ECO:0000313" key="3">
    <source>
        <dbReference type="EMBL" id="SMC77065.1"/>
    </source>
</evidence>
<gene>
    <name evidence="3" type="ORF">SAMN06295998_10532</name>
</gene>